<dbReference type="AlphaFoldDB" id="A0A6I4T6R2"/>
<dbReference type="PROSITE" id="PS51257">
    <property type="entry name" value="PROKAR_LIPOPROTEIN"/>
    <property type="match status" value="1"/>
</dbReference>
<evidence type="ECO:0000256" key="3">
    <source>
        <dbReference type="SAM" id="MobiDB-lite"/>
    </source>
</evidence>
<dbReference type="InterPro" id="IPR018152">
    <property type="entry name" value="SOD_Cu/Zn_BS"/>
</dbReference>
<feature type="domain" description="Superoxide dismutase copper/zinc binding" evidence="5">
    <location>
        <begin position="44"/>
        <end position="172"/>
    </location>
</feature>
<feature type="region of interest" description="Disordered" evidence="3">
    <location>
        <begin position="89"/>
        <end position="108"/>
    </location>
</feature>
<dbReference type="PANTHER" id="PTHR10003">
    <property type="entry name" value="SUPEROXIDE DISMUTASE CU-ZN -RELATED"/>
    <property type="match status" value="1"/>
</dbReference>
<dbReference type="OrthoDB" id="5431326at2"/>
<organism evidence="6 7">
    <name type="scientific">Altericroceibacterium endophyticum</name>
    <dbReference type="NCBI Taxonomy" id="1808508"/>
    <lineage>
        <taxon>Bacteria</taxon>
        <taxon>Pseudomonadati</taxon>
        <taxon>Pseudomonadota</taxon>
        <taxon>Alphaproteobacteria</taxon>
        <taxon>Sphingomonadales</taxon>
        <taxon>Erythrobacteraceae</taxon>
        <taxon>Altericroceibacterium</taxon>
    </lineage>
</organism>
<keyword evidence="2" id="KW-0560">Oxidoreductase</keyword>
<keyword evidence="2" id="KW-0479">Metal-binding</keyword>
<keyword evidence="7" id="KW-1185">Reference proteome</keyword>
<evidence type="ECO:0000259" key="5">
    <source>
        <dbReference type="Pfam" id="PF00080"/>
    </source>
</evidence>
<evidence type="ECO:0000256" key="1">
    <source>
        <dbReference type="ARBA" id="ARBA00010457"/>
    </source>
</evidence>
<dbReference type="GO" id="GO:0004784">
    <property type="term" value="F:superoxide dismutase activity"/>
    <property type="evidence" value="ECO:0007669"/>
    <property type="project" value="UniProtKB-EC"/>
</dbReference>
<keyword evidence="4" id="KW-0732">Signal</keyword>
<comment type="cofactor">
    <cofactor evidence="2">
        <name>Zn(2+)</name>
        <dbReference type="ChEBI" id="CHEBI:29105"/>
    </cofactor>
    <text evidence="2">Binds 1 zinc ion per subunit.</text>
</comment>
<dbReference type="Gene3D" id="2.60.40.200">
    <property type="entry name" value="Superoxide dismutase, copper/zinc binding domain"/>
    <property type="match status" value="1"/>
</dbReference>
<comment type="similarity">
    <text evidence="1 2">Belongs to the Cu-Zn superoxide dismutase family.</text>
</comment>
<dbReference type="PROSITE" id="PS00332">
    <property type="entry name" value="SOD_CU_ZN_2"/>
    <property type="match status" value="1"/>
</dbReference>
<evidence type="ECO:0000313" key="7">
    <source>
        <dbReference type="Proteomes" id="UP000438476"/>
    </source>
</evidence>
<protein>
    <recommendedName>
        <fullName evidence="2">Superoxide dismutase [Cu-Zn]</fullName>
        <ecNumber evidence="2">1.15.1.1</ecNumber>
    </recommendedName>
</protein>
<feature type="signal peptide" evidence="4">
    <location>
        <begin position="1"/>
        <end position="17"/>
    </location>
</feature>
<keyword evidence="2" id="KW-0186">Copper</keyword>
<comment type="function">
    <text evidence="2">Destroys radicals which are normally produced within the cells and which are toxic to biological systems.</text>
</comment>
<comment type="cofactor">
    <cofactor evidence="2">
        <name>Cu cation</name>
        <dbReference type="ChEBI" id="CHEBI:23378"/>
    </cofactor>
    <text evidence="2">Binds 1 copper ion per subunit.</text>
</comment>
<gene>
    <name evidence="6" type="ORF">GRI91_07040</name>
</gene>
<feature type="chain" id="PRO_5026269253" description="Superoxide dismutase [Cu-Zn]" evidence="4">
    <location>
        <begin position="18"/>
        <end position="176"/>
    </location>
</feature>
<proteinExistence type="inferred from homology"/>
<dbReference type="Pfam" id="PF00080">
    <property type="entry name" value="Sod_Cu"/>
    <property type="match status" value="1"/>
</dbReference>
<dbReference type="EC" id="1.15.1.1" evidence="2"/>
<dbReference type="SUPFAM" id="SSF49329">
    <property type="entry name" value="Cu,Zn superoxide dismutase-like"/>
    <property type="match status" value="1"/>
</dbReference>
<evidence type="ECO:0000256" key="2">
    <source>
        <dbReference type="RuleBase" id="RU000393"/>
    </source>
</evidence>
<name>A0A6I4T6R2_9SPHN</name>
<dbReference type="InterPro" id="IPR001424">
    <property type="entry name" value="SOD_Cu_Zn_dom"/>
</dbReference>
<dbReference type="GO" id="GO:0005507">
    <property type="term" value="F:copper ion binding"/>
    <property type="evidence" value="ECO:0007669"/>
    <property type="project" value="InterPro"/>
</dbReference>
<dbReference type="InterPro" id="IPR036423">
    <property type="entry name" value="SOD-like_Cu/Zn_dom_sf"/>
</dbReference>
<evidence type="ECO:0000313" key="6">
    <source>
        <dbReference type="EMBL" id="MXO65505.1"/>
    </source>
</evidence>
<dbReference type="CDD" id="cd00305">
    <property type="entry name" value="Cu-Zn_Superoxide_Dismutase"/>
    <property type="match status" value="1"/>
</dbReference>
<accession>A0A6I4T6R2</accession>
<dbReference type="EMBL" id="WTYT01000002">
    <property type="protein sequence ID" value="MXO65505.1"/>
    <property type="molecule type" value="Genomic_DNA"/>
</dbReference>
<comment type="caution">
    <text evidence="6">The sequence shown here is derived from an EMBL/GenBank/DDBJ whole genome shotgun (WGS) entry which is preliminary data.</text>
</comment>
<dbReference type="InterPro" id="IPR024134">
    <property type="entry name" value="SOD_Cu/Zn_/chaperone"/>
</dbReference>
<dbReference type="Proteomes" id="UP000438476">
    <property type="component" value="Unassembled WGS sequence"/>
</dbReference>
<reference evidence="6 7" key="1">
    <citation type="submission" date="2019-12" db="EMBL/GenBank/DDBJ databases">
        <title>Genomic-based taxomic classification of the family Erythrobacteraceae.</title>
        <authorList>
            <person name="Xu L."/>
        </authorList>
    </citation>
    <scope>NUCLEOTIDE SEQUENCE [LARGE SCALE GENOMIC DNA]</scope>
    <source>
        <strain evidence="6 7">LMG 29518</strain>
    </source>
</reference>
<comment type="catalytic activity">
    <reaction evidence="2">
        <text>2 superoxide + 2 H(+) = H2O2 + O2</text>
        <dbReference type="Rhea" id="RHEA:20696"/>
        <dbReference type="ChEBI" id="CHEBI:15378"/>
        <dbReference type="ChEBI" id="CHEBI:15379"/>
        <dbReference type="ChEBI" id="CHEBI:16240"/>
        <dbReference type="ChEBI" id="CHEBI:18421"/>
        <dbReference type="EC" id="1.15.1.1"/>
    </reaction>
</comment>
<keyword evidence="2" id="KW-0862">Zinc</keyword>
<evidence type="ECO:0000256" key="4">
    <source>
        <dbReference type="SAM" id="SignalP"/>
    </source>
</evidence>
<sequence length="176" mass="17770">MSVKALLAIAPLPFALAACQTMGNPDAGRLAEATLYQANGLPAGTAQIYRAGDEARITVALAGLPEGKHGLHLHTVGSCIAPDFKSAGGHLNPEDHEHGSLNPQGKHLGDLPNIDVAANGTGTISATLSEPAAEAMRHILDSDGTAIVVHAGADDYKTDPAGDAGARIACGEVTAV</sequence>